<dbReference type="PANTHER" id="PTHR44757:SF2">
    <property type="entry name" value="BIOFILM ARCHITECTURE MAINTENANCE PROTEIN MBAA"/>
    <property type="match status" value="1"/>
</dbReference>
<gene>
    <name evidence="3" type="ORF">DFP79_2078</name>
</gene>
<dbReference type="AlphaFoldDB" id="A0A4R6M792"/>
<dbReference type="RefSeq" id="WP_166637685.1">
    <property type="nucleotide sequence ID" value="NZ_SNXC01000012.1"/>
</dbReference>
<evidence type="ECO:0000313" key="3">
    <source>
        <dbReference type="EMBL" id="TDO97261.1"/>
    </source>
</evidence>
<keyword evidence="1" id="KW-0812">Transmembrane</keyword>
<dbReference type="PROSITE" id="PS50887">
    <property type="entry name" value="GGDEF"/>
    <property type="match status" value="1"/>
</dbReference>
<dbReference type="CDD" id="cd01949">
    <property type="entry name" value="GGDEF"/>
    <property type="match status" value="1"/>
</dbReference>
<comment type="caution">
    <text evidence="3">The sequence shown here is derived from an EMBL/GenBank/DDBJ whole genome shotgun (WGS) entry which is preliminary data.</text>
</comment>
<feature type="transmembrane region" description="Helical" evidence="1">
    <location>
        <begin position="160"/>
        <end position="179"/>
    </location>
</feature>
<keyword evidence="1" id="KW-0472">Membrane</keyword>
<feature type="transmembrane region" description="Helical" evidence="1">
    <location>
        <begin position="102"/>
        <end position="121"/>
    </location>
</feature>
<dbReference type="SMART" id="SM00267">
    <property type="entry name" value="GGDEF"/>
    <property type="match status" value="1"/>
</dbReference>
<sequence>MKDTPLGFEKAFKRMVAAGLGCTSFMLLFYSLFPPELESHWIGALYAFSTLVVLWGVLRFCPRSKMKWAIIWLQFTFLTSFIPISWQFVIKAWNQHLSLVEHFPPIMPFIIVTSALLLLLMNVGRLPYYIIANWFLIAVPMLTYLIFHPSELNTPRGLELLFAFGPTSLFFILVVPYQLSYANKYHRMLAVLQRTQNEADRDYLTDLRNQRGLKEWRKRVTSSANIVVLKLGVENFAHLKATFGYAVADRILIEFASRLRIVYQGSHGLARWRGEEFLAVLVNPEADEIENIADDFHSWLGATGYKGIDRESILVNIGVSDMGNLTEFDQLQKQADWALRCSKKNGIDQVCFHFECQSSIDCPTLS</sequence>
<dbReference type="Gene3D" id="3.30.70.270">
    <property type="match status" value="1"/>
</dbReference>
<evidence type="ECO:0000259" key="2">
    <source>
        <dbReference type="PROSITE" id="PS50887"/>
    </source>
</evidence>
<dbReference type="InterPro" id="IPR000160">
    <property type="entry name" value="GGDEF_dom"/>
</dbReference>
<reference evidence="3 4" key="1">
    <citation type="submission" date="2019-03" db="EMBL/GenBank/DDBJ databases">
        <title>Genomic Encyclopedia of Type Strains, Phase III (KMG-III): the genomes of soil and plant-associated and newly described type strains.</title>
        <authorList>
            <person name="Whitman W."/>
        </authorList>
    </citation>
    <scope>NUCLEOTIDE SEQUENCE [LARGE SCALE GENOMIC DNA]</scope>
    <source>
        <strain evidence="3 4">CECT 7378</strain>
    </source>
</reference>
<dbReference type="InterPro" id="IPR043128">
    <property type="entry name" value="Rev_trsase/Diguanyl_cyclase"/>
</dbReference>
<dbReference type="SUPFAM" id="SSF55073">
    <property type="entry name" value="Nucleotide cyclase"/>
    <property type="match status" value="1"/>
</dbReference>
<protein>
    <submittedName>
        <fullName evidence="3">Diguanylate cyclase (GGDEF)-like protein</fullName>
    </submittedName>
</protein>
<evidence type="ECO:0000256" key="1">
    <source>
        <dbReference type="SAM" id="Phobius"/>
    </source>
</evidence>
<feature type="transmembrane region" description="Helical" evidence="1">
    <location>
        <begin position="128"/>
        <end position="148"/>
    </location>
</feature>
<proteinExistence type="predicted"/>
<organism evidence="3 4">
    <name type="scientific">Marinomonas balearica</name>
    <dbReference type="NCBI Taxonomy" id="491947"/>
    <lineage>
        <taxon>Bacteria</taxon>
        <taxon>Pseudomonadati</taxon>
        <taxon>Pseudomonadota</taxon>
        <taxon>Gammaproteobacteria</taxon>
        <taxon>Oceanospirillales</taxon>
        <taxon>Oceanospirillaceae</taxon>
        <taxon>Marinomonas</taxon>
    </lineage>
</organism>
<keyword evidence="4" id="KW-1185">Reference proteome</keyword>
<dbReference type="Proteomes" id="UP000294656">
    <property type="component" value="Unassembled WGS sequence"/>
</dbReference>
<accession>A0A4R6M792</accession>
<dbReference type="NCBIfam" id="TIGR00254">
    <property type="entry name" value="GGDEF"/>
    <property type="match status" value="1"/>
</dbReference>
<dbReference type="PANTHER" id="PTHR44757">
    <property type="entry name" value="DIGUANYLATE CYCLASE DGCP"/>
    <property type="match status" value="1"/>
</dbReference>
<dbReference type="InterPro" id="IPR029787">
    <property type="entry name" value="Nucleotide_cyclase"/>
</dbReference>
<dbReference type="Pfam" id="PF00990">
    <property type="entry name" value="GGDEF"/>
    <property type="match status" value="1"/>
</dbReference>
<name>A0A4R6M792_9GAMM</name>
<keyword evidence="1" id="KW-1133">Transmembrane helix</keyword>
<feature type="transmembrane region" description="Helical" evidence="1">
    <location>
        <begin position="70"/>
        <end position="90"/>
    </location>
</feature>
<feature type="domain" description="GGDEF" evidence="2">
    <location>
        <begin position="224"/>
        <end position="355"/>
    </location>
</feature>
<feature type="transmembrane region" description="Helical" evidence="1">
    <location>
        <begin position="39"/>
        <end position="58"/>
    </location>
</feature>
<dbReference type="InterPro" id="IPR052155">
    <property type="entry name" value="Biofilm_reg_signaling"/>
</dbReference>
<evidence type="ECO:0000313" key="4">
    <source>
        <dbReference type="Proteomes" id="UP000294656"/>
    </source>
</evidence>
<dbReference type="EMBL" id="SNXC01000012">
    <property type="protein sequence ID" value="TDO97261.1"/>
    <property type="molecule type" value="Genomic_DNA"/>
</dbReference>
<feature type="transmembrane region" description="Helical" evidence="1">
    <location>
        <begin position="12"/>
        <end position="33"/>
    </location>
</feature>